<organism evidence="2 3">
    <name type="scientific">Aspergillus sclerotialis</name>
    <dbReference type="NCBI Taxonomy" id="2070753"/>
    <lineage>
        <taxon>Eukaryota</taxon>
        <taxon>Fungi</taxon>
        <taxon>Dikarya</taxon>
        <taxon>Ascomycota</taxon>
        <taxon>Pezizomycotina</taxon>
        <taxon>Eurotiomycetes</taxon>
        <taxon>Eurotiomycetidae</taxon>
        <taxon>Eurotiales</taxon>
        <taxon>Aspergillaceae</taxon>
        <taxon>Aspergillus</taxon>
        <taxon>Aspergillus subgen. Polypaecilum</taxon>
    </lineage>
</organism>
<feature type="compositionally biased region" description="Polar residues" evidence="1">
    <location>
        <begin position="492"/>
        <end position="504"/>
    </location>
</feature>
<feature type="region of interest" description="Disordered" evidence="1">
    <location>
        <begin position="1"/>
        <end position="191"/>
    </location>
</feature>
<accession>A0A3A2ZPJ7</accession>
<feature type="compositionally biased region" description="Basic and acidic residues" evidence="1">
    <location>
        <begin position="1200"/>
        <end position="1210"/>
    </location>
</feature>
<feature type="compositionally biased region" description="Basic residues" evidence="1">
    <location>
        <begin position="922"/>
        <end position="933"/>
    </location>
</feature>
<feature type="compositionally biased region" description="Acidic residues" evidence="1">
    <location>
        <begin position="1112"/>
        <end position="1121"/>
    </location>
</feature>
<feature type="compositionally biased region" description="Low complexity" evidence="1">
    <location>
        <begin position="91"/>
        <end position="102"/>
    </location>
</feature>
<feature type="compositionally biased region" description="Basic and acidic residues" evidence="1">
    <location>
        <begin position="940"/>
        <end position="954"/>
    </location>
</feature>
<feature type="compositionally biased region" description="Low complexity" evidence="1">
    <location>
        <begin position="963"/>
        <end position="977"/>
    </location>
</feature>
<feature type="compositionally biased region" description="Polar residues" evidence="1">
    <location>
        <begin position="996"/>
        <end position="1010"/>
    </location>
</feature>
<dbReference type="OrthoDB" id="5423926at2759"/>
<dbReference type="EMBL" id="MVGC01000058">
    <property type="protein sequence ID" value="RJE25108.1"/>
    <property type="molecule type" value="Genomic_DNA"/>
</dbReference>
<feature type="compositionally biased region" description="Polar residues" evidence="1">
    <location>
        <begin position="704"/>
        <end position="732"/>
    </location>
</feature>
<feature type="compositionally biased region" description="Polar residues" evidence="1">
    <location>
        <begin position="1040"/>
        <end position="1053"/>
    </location>
</feature>
<feature type="region of interest" description="Disordered" evidence="1">
    <location>
        <begin position="289"/>
        <end position="356"/>
    </location>
</feature>
<protein>
    <submittedName>
        <fullName evidence="2">Uncharacterized protein</fullName>
    </submittedName>
</protein>
<comment type="caution">
    <text evidence="2">The sequence shown here is derived from an EMBL/GenBank/DDBJ whole genome shotgun (WGS) entry which is preliminary data.</text>
</comment>
<feature type="compositionally biased region" description="Basic and acidic residues" evidence="1">
    <location>
        <begin position="1154"/>
        <end position="1172"/>
    </location>
</feature>
<feature type="region of interest" description="Disordered" evidence="1">
    <location>
        <begin position="871"/>
        <end position="1344"/>
    </location>
</feature>
<evidence type="ECO:0000313" key="2">
    <source>
        <dbReference type="EMBL" id="RJE25108.1"/>
    </source>
</evidence>
<feature type="compositionally biased region" description="Polar residues" evidence="1">
    <location>
        <begin position="612"/>
        <end position="624"/>
    </location>
</feature>
<feature type="region of interest" description="Disordered" evidence="1">
    <location>
        <begin position="641"/>
        <end position="859"/>
    </location>
</feature>
<evidence type="ECO:0000256" key="1">
    <source>
        <dbReference type="SAM" id="MobiDB-lite"/>
    </source>
</evidence>
<feature type="compositionally biased region" description="Polar residues" evidence="1">
    <location>
        <begin position="1018"/>
        <end position="1031"/>
    </location>
</feature>
<gene>
    <name evidence="2" type="ORF">PHISCL_02579</name>
</gene>
<feature type="region of interest" description="Disordered" evidence="1">
    <location>
        <begin position="398"/>
        <end position="518"/>
    </location>
</feature>
<feature type="compositionally biased region" description="Polar residues" evidence="1">
    <location>
        <begin position="1253"/>
        <end position="1267"/>
    </location>
</feature>
<keyword evidence="3" id="KW-1185">Reference proteome</keyword>
<name>A0A3A2ZPJ7_9EURO</name>
<dbReference type="Proteomes" id="UP000266188">
    <property type="component" value="Unassembled WGS sequence"/>
</dbReference>
<feature type="compositionally biased region" description="Low complexity" evidence="1">
    <location>
        <begin position="16"/>
        <end position="55"/>
    </location>
</feature>
<feature type="compositionally biased region" description="Basic residues" evidence="1">
    <location>
        <begin position="1280"/>
        <end position="1292"/>
    </location>
</feature>
<feature type="compositionally biased region" description="Polar residues" evidence="1">
    <location>
        <begin position="906"/>
        <end position="921"/>
    </location>
</feature>
<feature type="compositionally biased region" description="Basic and acidic residues" evidence="1">
    <location>
        <begin position="664"/>
        <end position="674"/>
    </location>
</feature>
<feature type="compositionally biased region" description="Polar residues" evidence="1">
    <location>
        <begin position="173"/>
        <end position="183"/>
    </location>
</feature>
<sequence>MFRRKRSFSHHQPLDAPSTQSAQSAASHAFLKSQPSSSSLSSAAAATALRSYSSSPAPVENVQTKRMLQRRASLSQTSLITARPGSRNGLRRSTSSTSMTSRTFRDQSLGRPATSSGPVGVPPVPSIPPEVAARRAGNRRSVSVDATMRPSATPPKSPSARAISEDREVRPSTGHSSIRSKGLTTVPEVERSASRASINFSYPMNAGANSPSPPPVSFNRELKTPSPLGERSPHTMPARSVSLSGGKPVTRRSVGLGPGEKNSFAGGKPGTAVAAAQAASLQKDDATLQNHNRAGPFRGSEASHQAPGPISTPSEFRFPPRHPTSPVRSPVRSSVRSPVRSPVRESYNAVGSTKTETPIESVDNMQIDGRLSNYDSAKFMEHTKNIHNLDPADPPTVTVMPIAEEPSPSQNRLGSPMSPRSETENRPSHVRQSVSPPRAARFSSHLSIMGTGEQLHQPPPRSLSPAKSALKYQHKDSLSPDGRTGTAGRLGQTLSELSDGTSVASDDGSKIGYRRKPAKVSFGDEAEIVGVAASPPTSPEDNTIPESPPGKSKFKTNWFGAGKKKSPQTESLGFDEFDDVLKPRPALPSFGSIRGNRDLERQTPVMEELSDNESTASSGSNEIVTSIPFSSDHALGGLLHATRPVAAHDPAESGDRAVAMSNTDEQRDTWDLKENLQAPGIVVGPSQADNVPVSNKEPEGLSNLEPNKQESSATEEPNSNVSAIAAQQSSSDVEGPKSSLELFRVPGGFPRASLEQLDRKFSSKKKIKRKPLEDGNSNTFPDEATNRKSTDNASDDDSSDSVYSDAAEDFDGDGFGSLNAIMSAGSFKPSESNGTVRQSTMTPGETNKDDRMMTPVKESVAQRSLVSDDLSRALDSAYPPVPNTNGTKRPVSVDAYRTRRLHHDGTNGTLPEQNGRGTFNSRQKHAQPRSKRHVSMDPGLSRKADIDGNREPRHAQAASIIIPRPTSNGSDSSSSFKRSSRSPKAGMQHSLRRTLRNNPGPNSPTDNPNSPGKHRPLSSGSTSGKMRTTLRTGDRGERSSFFSTGKVSKTQPSKPGVLFKSRFVDSDNEETGDGPKFMHSRFDDSSDDEEPAENSLPPVRGIPRRQGRYDGDSTELEDSSEDEKRPPSRPTTAQKPVPSTDNPGLSAVAKSRGTTREDLEGFLHQPPREHKPGLLSRLSKRKPKDPDNRVRRLSVASSIKESRQHEDPPHEPVQGNQVPNGYGQNITTVTSNNTEPSSQKPAKRGLKKYRMTESWSLNLSPRTTNSPEPNPDSMDSNRRSSWKKTKSGKSHRSILDNSHPSGPQVRDDLFTPPERQTSARDVGFAPAGRKKRFPALRRALGLRN</sequence>
<feature type="compositionally biased region" description="Low complexity" evidence="1">
    <location>
        <begin position="324"/>
        <end position="341"/>
    </location>
</feature>
<feature type="region of interest" description="Disordered" evidence="1">
    <location>
        <begin position="530"/>
        <end position="624"/>
    </location>
</feature>
<reference evidence="3" key="1">
    <citation type="submission" date="2017-02" db="EMBL/GenBank/DDBJ databases">
        <authorList>
            <person name="Tafer H."/>
            <person name="Lopandic K."/>
        </authorList>
    </citation>
    <scope>NUCLEOTIDE SEQUENCE [LARGE SCALE GENOMIC DNA]</scope>
    <source>
        <strain evidence="3">CBS 366.77</strain>
    </source>
</reference>
<feature type="region of interest" description="Disordered" evidence="1">
    <location>
        <begin position="204"/>
        <end position="270"/>
    </location>
</feature>
<feature type="compositionally biased region" description="Polar residues" evidence="1">
    <location>
        <begin position="1130"/>
        <end position="1143"/>
    </location>
</feature>
<feature type="compositionally biased region" description="Polar residues" evidence="1">
    <location>
        <begin position="1214"/>
        <end position="1240"/>
    </location>
</feature>
<evidence type="ECO:0000313" key="3">
    <source>
        <dbReference type="Proteomes" id="UP000266188"/>
    </source>
</evidence>
<proteinExistence type="predicted"/>
<feature type="compositionally biased region" description="Polar residues" evidence="1">
    <location>
        <begin position="61"/>
        <end position="80"/>
    </location>
</feature>
<feature type="compositionally biased region" description="Polar residues" evidence="1">
    <location>
        <begin position="829"/>
        <end position="845"/>
    </location>
</feature>